<sequence>MSDEENTRRLVLAIIDFLQSQLVSRHDLSLEDRDGLEIAIECIEMAYGLEDSEHIQRRSLLDMFAQVSNPVSIQDKLQAESFKASGNEKMSQEQYREAELDYSKAIELDRFNAVYFCNRAGSRIKLEQFFEAISDCRQALLLNPDYAKAYGRMGQAYALMQRPRRAARCYRQALELEPDNERYRNNLNVAETQAAQQPNAEMGTLLQSIFSSILTGASNQRGPPGGLSMPGPSFMIISEPHTQEQCENSQTDISGTTSQSADSDDQERSTRQTRVNDSNQSSEEEEESIHLRVLFGIPVLSNDDSSTSESQQSQSPDFRNRGFQNQTNSDSPEVDDRKHAYQRLKGQGSMNKEDKGIQNVPKRKTDTESSKEQDEAKNETVNDSVTASNQGFMGDNELRFNDSNSNKPRDEPKVDNDIQPKIHDPPVNSSKTEQTNTNASQSNKSSKQSDENPDRKSSSIINMADISNFFRNFTRSDNQETDNPTKENHDTNSQTKANSSEKNASSEKQAGKSTFPQANKNNEDTKKENDSPIPDTEQGEKSETKSILKKEDDQTKNK</sequence>
<keyword evidence="2" id="KW-0677">Repeat</keyword>
<feature type="compositionally biased region" description="Basic and acidic residues" evidence="5">
    <location>
        <begin position="363"/>
        <end position="380"/>
    </location>
</feature>
<dbReference type="PROSITE" id="PS50005">
    <property type="entry name" value="TPR"/>
    <property type="match status" value="2"/>
</dbReference>
<feature type="repeat" description="TPR" evidence="4">
    <location>
        <begin position="147"/>
        <end position="180"/>
    </location>
</feature>
<feature type="repeat" description="TPR" evidence="4">
    <location>
        <begin position="79"/>
        <end position="112"/>
    </location>
</feature>
<dbReference type="GO" id="GO:0072380">
    <property type="term" value="C:TRC complex"/>
    <property type="evidence" value="ECO:0007669"/>
    <property type="project" value="TreeGrafter"/>
</dbReference>
<name>A0A8X6YWU8_9ARAC</name>
<reference evidence="7" key="1">
    <citation type="submission" date="2020-08" db="EMBL/GenBank/DDBJ databases">
        <title>Multicomponent nature underlies the extraordinary mechanical properties of spider dragline silk.</title>
        <authorList>
            <person name="Kono N."/>
            <person name="Nakamura H."/>
            <person name="Mori M."/>
            <person name="Yoshida Y."/>
            <person name="Ohtoshi R."/>
            <person name="Malay A.D."/>
            <person name="Moran D.A.P."/>
            <person name="Tomita M."/>
            <person name="Numata K."/>
            <person name="Arakawa K."/>
        </authorList>
    </citation>
    <scope>NUCLEOTIDE SEQUENCE</scope>
</reference>
<dbReference type="GO" id="GO:0016020">
    <property type="term" value="C:membrane"/>
    <property type="evidence" value="ECO:0007669"/>
    <property type="project" value="TreeGrafter"/>
</dbReference>
<evidence type="ECO:0000256" key="1">
    <source>
        <dbReference type="ARBA" id="ARBA00008175"/>
    </source>
</evidence>
<comment type="caution">
    <text evidence="7">The sequence shown here is derived from an EMBL/GenBank/DDBJ whole genome shotgun (WGS) entry which is preliminary data.</text>
</comment>
<dbReference type="SUPFAM" id="SSF48452">
    <property type="entry name" value="TPR-like"/>
    <property type="match status" value="1"/>
</dbReference>
<dbReference type="SMART" id="SM00028">
    <property type="entry name" value="TPR"/>
    <property type="match status" value="3"/>
</dbReference>
<feature type="compositionally biased region" description="Basic and acidic residues" evidence="5">
    <location>
        <begin position="407"/>
        <end position="424"/>
    </location>
</feature>
<dbReference type="InterPro" id="IPR019734">
    <property type="entry name" value="TPR_rpt"/>
</dbReference>
<dbReference type="OrthoDB" id="2335338at2759"/>
<dbReference type="PANTHER" id="PTHR45831:SF2">
    <property type="entry name" value="LD24721P"/>
    <property type="match status" value="1"/>
</dbReference>
<gene>
    <name evidence="7" type="ORF">TNIN_117221</name>
</gene>
<dbReference type="GO" id="GO:0006620">
    <property type="term" value="P:post-translational protein targeting to endoplasmic reticulum membrane"/>
    <property type="evidence" value="ECO:0007669"/>
    <property type="project" value="TreeGrafter"/>
</dbReference>
<dbReference type="PROSITE" id="PS50293">
    <property type="entry name" value="TPR_REGION"/>
    <property type="match status" value="1"/>
</dbReference>
<dbReference type="GO" id="GO:0060090">
    <property type="term" value="F:molecular adaptor activity"/>
    <property type="evidence" value="ECO:0007669"/>
    <property type="project" value="TreeGrafter"/>
</dbReference>
<dbReference type="EMBL" id="BMAV01023542">
    <property type="protein sequence ID" value="GFY79374.1"/>
    <property type="molecule type" value="Genomic_DNA"/>
</dbReference>
<feature type="compositionally biased region" description="Polar residues" evidence="5">
    <location>
        <begin position="491"/>
        <end position="518"/>
    </location>
</feature>
<dbReference type="PANTHER" id="PTHR45831">
    <property type="entry name" value="LD24721P"/>
    <property type="match status" value="1"/>
</dbReference>
<evidence type="ECO:0000313" key="8">
    <source>
        <dbReference type="Proteomes" id="UP000886998"/>
    </source>
</evidence>
<comment type="similarity">
    <text evidence="1">Belongs to the SGT family.</text>
</comment>
<keyword evidence="3 4" id="KW-0802">TPR repeat</keyword>
<proteinExistence type="inferred from homology"/>
<dbReference type="Gene3D" id="1.25.40.10">
    <property type="entry name" value="Tetratricopeptide repeat domain"/>
    <property type="match status" value="1"/>
</dbReference>
<protein>
    <recommendedName>
        <fullName evidence="6">SGTA homodimerisation domain-containing protein</fullName>
    </recommendedName>
</protein>
<organism evidence="7 8">
    <name type="scientific">Trichonephila inaurata madagascariensis</name>
    <dbReference type="NCBI Taxonomy" id="2747483"/>
    <lineage>
        <taxon>Eukaryota</taxon>
        <taxon>Metazoa</taxon>
        <taxon>Ecdysozoa</taxon>
        <taxon>Arthropoda</taxon>
        <taxon>Chelicerata</taxon>
        <taxon>Arachnida</taxon>
        <taxon>Araneae</taxon>
        <taxon>Araneomorphae</taxon>
        <taxon>Entelegynae</taxon>
        <taxon>Araneoidea</taxon>
        <taxon>Nephilidae</taxon>
        <taxon>Trichonephila</taxon>
        <taxon>Trichonephila inaurata</taxon>
    </lineage>
</organism>
<dbReference type="Proteomes" id="UP000886998">
    <property type="component" value="Unassembled WGS sequence"/>
</dbReference>
<evidence type="ECO:0000259" key="6">
    <source>
        <dbReference type="Pfam" id="PF16546"/>
    </source>
</evidence>
<keyword evidence="8" id="KW-1185">Reference proteome</keyword>
<feature type="compositionally biased region" description="Basic and acidic residues" evidence="5">
    <location>
        <begin position="521"/>
        <end position="530"/>
    </location>
</feature>
<dbReference type="Pfam" id="PF16546">
    <property type="entry name" value="SGTA_dimer"/>
    <property type="match status" value="1"/>
</dbReference>
<dbReference type="InterPro" id="IPR032374">
    <property type="entry name" value="SGTA_dimer"/>
</dbReference>
<feature type="domain" description="SGTA homodimerisation" evidence="6">
    <location>
        <begin position="7"/>
        <end position="57"/>
    </location>
</feature>
<dbReference type="InterPro" id="IPR011990">
    <property type="entry name" value="TPR-like_helical_dom_sf"/>
</dbReference>
<accession>A0A8X6YWU8</accession>
<evidence type="ECO:0000256" key="4">
    <source>
        <dbReference type="PROSITE-ProRule" id="PRU00339"/>
    </source>
</evidence>
<feature type="compositionally biased region" description="Low complexity" evidence="5">
    <location>
        <begin position="434"/>
        <end position="446"/>
    </location>
</feature>
<feature type="compositionally biased region" description="Polar residues" evidence="5">
    <location>
        <begin position="243"/>
        <end position="261"/>
    </location>
</feature>
<feature type="compositionally biased region" description="Basic and acidic residues" evidence="5">
    <location>
        <begin position="447"/>
        <end position="457"/>
    </location>
</feature>
<evidence type="ECO:0000313" key="7">
    <source>
        <dbReference type="EMBL" id="GFY79374.1"/>
    </source>
</evidence>
<feature type="region of interest" description="Disordered" evidence="5">
    <location>
        <begin position="216"/>
        <end position="235"/>
    </location>
</feature>
<dbReference type="Gene3D" id="1.20.5.420">
    <property type="entry name" value="Immunoglobulin FC, subunit C"/>
    <property type="match status" value="1"/>
</dbReference>
<dbReference type="AlphaFoldDB" id="A0A8X6YWU8"/>
<evidence type="ECO:0000256" key="3">
    <source>
        <dbReference type="ARBA" id="ARBA00022803"/>
    </source>
</evidence>
<evidence type="ECO:0000256" key="5">
    <source>
        <dbReference type="SAM" id="MobiDB-lite"/>
    </source>
</evidence>
<feature type="region of interest" description="Disordered" evidence="5">
    <location>
        <begin position="242"/>
        <end position="558"/>
    </location>
</feature>
<feature type="compositionally biased region" description="Polar residues" evidence="5">
    <location>
        <begin position="381"/>
        <end position="391"/>
    </location>
</feature>
<evidence type="ECO:0000256" key="2">
    <source>
        <dbReference type="ARBA" id="ARBA00022737"/>
    </source>
</evidence>
<feature type="compositionally biased region" description="Basic and acidic residues" evidence="5">
    <location>
        <begin position="538"/>
        <end position="558"/>
    </location>
</feature>
<dbReference type="InterPro" id="IPR047150">
    <property type="entry name" value="SGT"/>
</dbReference>
<feature type="compositionally biased region" description="Low complexity" evidence="5">
    <location>
        <begin position="301"/>
        <end position="317"/>
    </location>
</feature>
<dbReference type="Pfam" id="PF00515">
    <property type="entry name" value="TPR_1"/>
    <property type="match status" value="1"/>
</dbReference>
<feature type="compositionally biased region" description="Polar residues" evidence="5">
    <location>
        <begin position="322"/>
        <end position="331"/>
    </location>
</feature>